<dbReference type="Proteomes" id="UP001301152">
    <property type="component" value="Unassembled WGS sequence"/>
</dbReference>
<name>A0ABT3QET2_9PROT</name>
<keyword evidence="3 6" id="KW-0812">Transmembrane</keyword>
<dbReference type="RefSeq" id="WP_086554012.1">
    <property type="nucleotide sequence ID" value="NZ_JAERKX010000003.1"/>
</dbReference>
<keyword evidence="2" id="KW-1003">Cell membrane</keyword>
<accession>A0ABT3QET2</accession>
<dbReference type="SUPFAM" id="SSF103481">
    <property type="entry name" value="Multidrug resistance efflux transporter EmrE"/>
    <property type="match status" value="2"/>
</dbReference>
<evidence type="ECO:0000256" key="6">
    <source>
        <dbReference type="SAM" id="Phobius"/>
    </source>
</evidence>
<evidence type="ECO:0000259" key="7">
    <source>
        <dbReference type="Pfam" id="PF00892"/>
    </source>
</evidence>
<dbReference type="InterPro" id="IPR037185">
    <property type="entry name" value="EmrE-like"/>
</dbReference>
<feature type="transmembrane region" description="Helical" evidence="6">
    <location>
        <begin position="40"/>
        <end position="61"/>
    </location>
</feature>
<keyword evidence="9" id="KW-1185">Reference proteome</keyword>
<dbReference type="PANTHER" id="PTHR32322:SF18">
    <property type="entry name" value="S-ADENOSYLMETHIONINE_S-ADENOSYLHOMOCYSTEINE TRANSPORTER"/>
    <property type="match status" value="1"/>
</dbReference>
<feature type="transmembrane region" description="Helical" evidence="6">
    <location>
        <begin position="208"/>
        <end position="228"/>
    </location>
</feature>
<dbReference type="Pfam" id="PF00892">
    <property type="entry name" value="EamA"/>
    <property type="match status" value="1"/>
</dbReference>
<feature type="transmembrane region" description="Helical" evidence="6">
    <location>
        <begin position="73"/>
        <end position="93"/>
    </location>
</feature>
<dbReference type="InterPro" id="IPR000620">
    <property type="entry name" value="EamA_dom"/>
</dbReference>
<organism evidence="8 9">
    <name type="scientific">Acetobacter thailandicus</name>
    <dbReference type="NCBI Taxonomy" id="1502842"/>
    <lineage>
        <taxon>Bacteria</taxon>
        <taxon>Pseudomonadati</taxon>
        <taxon>Pseudomonadota</taxon>
        <taxon>Alphaproteobacteria</taxon>
        <taxon>Acetobacterales</taxon>
        <taxon>Acetobacteraceae</taxon>
        <taxon>Acetobacter</taxon>
    </lineage>
</organism>
<feature type="transmembrane region" description="Helical" evidence="6">
    <location>
        <begin position="179"/>
        <end position="202"/>
    </location>
</feature>
<gene>
    <name evidence="8" type="ORF">OQ497_07440</name>
</gene>
<evidence type="ECO:0000256" key="4">
    <source>
        <dbReference type="ARBA" id="ARBA00022989"/>
    </source>
</evidence>
<evidence type="ECO:0000256" key="1">
    <source>
        <dbReference type="ARBA" id="ARBA00004651"/>
    </source>
</evidence>
<protein>
    <submittedName>
        <fullName evidence="8">EamA family transporter</fullName>
    </submittedName>
</protein>
<keyword evidence="4 6" id="KW-1133">Transmembrane helix</keyword>
<feature type="transmembrane region" description="Helical" evidence="6">
    <location>
        <begin position="240"/>
        <end position="260"/>
    </location>
</feature>
<evidence type="ECO:0000256" key="2">
    <source>
        <dbReference type="ARBA" id="ARBA00022475"/>
    </source>
</evidence>
<comment type="subcellular location">
    <subcellularLocation>
        <location evidence="1">Cell membrane</location>
        <topology evidence="1">Multi-pass membrane protein</topology>
    </subcellularLocation>
</comment>
<evidence type="ECO:0000313" key="8">
    <source>
        <dbReference type="EMBL" id="MCX2563785.1"/>
    </source>
</evidence>
<dbReference type="EMBL" id="JAPIUZ010000003">
    <property type="protein sequence ID" value="MCX2563785.1"/>
    <property type="molecule type" value="Genomic_DNA"/>
</dbReference>
<evidence type="ECO:0000313" key="9">
    <source>
        <dbReference type="Proteomes" id="UP001301152"/>
    </source>
</evidence>
<sequence length="298" mass="32061">MSTDHKQTTTKERTTAVMQLLGGMISLQFGSSAAKTMFPIFGATGMVGLRACFAAVILVIFFRSWTILSWKTLRMAMPYGLVTALMNVFFYLALQRIPLGMTVAIEFTGPLFLAFLHSQRLADVGWLLLTVTGLVLLLRPSHTTSPDTLGVLFALGAATCWAFYVVFGKRLIGKMAPGHACALGQLCGGISLFFPCFVPALITGSSHPSLLALGFIVALCSSAIPYALEMRAMHTLSARELGIFYSLEPVCAVLAGVLILHEHLELLRFCGILLVAAASAGTVIMPEKKDRPTSSSHT</sequence>
<feature type="transmembrane region" description="Helical" evidence="6">
    <location>
        <begin position="16"/>
        <end position="34"/>
    </location>
</feature>
<feature type="transmembrane region" description="Helical" evidence="6">
    <location>
        <begin position="266"/>
        <end position="285"/>
    </location>
</feature>
<evidence type="ECO:0000256" key="5">
    <source>
        <dbReference type="ARBA" id="ARBA00023136"/>
    </source>
</evidence>
<dbReference type="PANTHER" id="PTHR32322">
    <property type="entry name" value="INNER MEMBRANE TRANSPORTER"/>
    <property type="match status" value="1"/>
</dbReference>
<feature type="transmembrane region" description="Helical" evidence="6">
    <location>
        <begin position="148"/>
        <end position="167"/>
    </location>
</feature>
<feature type="transmembrane region" description="Helical" evidence="6">
    <location>
        <begin position="124"/>
        <end position="142"/>
    </location>
</feature>
<feature type="transmembrane region" description="Helical" evidence="6">
    <location>
        <begin position="99"/>
        <end position="117"/>
    </location>
</feature>
<keyword evidence="5 6" id="KW-0472">Membrane</keyword>
<comment type="caution">
    <text evidence="8">The sequence shown here is derived from an EMBL/GenBank/DDBJ whole genome shotgun (WGS) entry which is preliminary data.</text>
</comment>
<feature type="domain" description="EamA" evidence="7">
    <location>
        <begin position="149"/>
        <end position="282"/>
    </location>
</feature>
<dbReference type="InterPro" id="IPR050638">
    <property type="entry name" value="AA-Vitamin_Transporters"/>
</dbReference>
<reference evidence="8 9" key="1">
    <citation type="submission" date="2022-11" db="EMBL/GenBank/DDBJ databases">
        <title>Genome sequencing of Acetobacter type strain.</title>
        <authorList>
            <person name="Heo J."/>
            <person name="Lee D."/>
            <person name="Han B.-H."/>
            <person name="Hong S.-B."/>
            <person name="Kwon S.-W."/>
        </authorList>
    </citation>
    <scope>NUCLEOTIDE SEQUENCE [LARGE SCALE GENOMIC DNA]</scope>
    <source>
        <strain evidence="8 9">KACC 21253</strain>
    </source>
</reference>
<proteinExistence type="predicted"/>
<evidence type="ECO:0000256" key="3">
    <source>
        <dbReference type="ARBA" id="ARBA00022692"/>
    </source>
</evidence>